<sequence length="73" mass="9105">MKEVTHFFRKRDKNKEFFFYKRWKNIKKNPLKNIDEIRLFSINIINDSNMFYSILYFKILNLIYTKIECCANI</sequence>
<organism evidence="1 2">
    <name type="scientific">Fusobacterium varium ATCC 27725</name>
    <dbReference type="NCBI Taxonomy" id="469618"/>
    <lineage>
        <taxon>Bacteria</taxon>
        <taxon>Fusobacteriati</taxon>
        <taxon>Fusobacteriota</taxon>
        <taxon>Fusobacteriia</taxon>
        <taxon>Fusobacteriales</taxon>
        <taxon>Fusobacteriaceae</taxon>
        <taxon>Fusobacterium</taxon>
    </lineage>
</organism>
<dbReference type="Proteomes" id="UP000241238">
    <property type="component" value="Chromosome"/>
</dbReference>
<reference evidence="2" key="1">
    <citation type="journal article" date="2018" name="MSphere">
        <title>Fusobacterium Genomics Using MinION and Illumina Sequencing Enables Genome Completion and Correction.</title>
        <authorList>
            <person name="Todd S.M."/>
            <person name="Settlage R.E."/>
            <person name="Lahmers K.K."/>
            <person name="Slade D.J."/>
        </authorList>
    </citation>
    <scope>NUCLEOTIDE SEQUENCE [LARGE SCALE GENOMIC DNA]</scope>
    <source>
        <strain evidence="2">ATCC 27725</strain>
    </source>
</reference>
<keyword evidence="2" id="KW-1185">Reference proteome</keyword>
<evidence type="ECO:0000313" key="1">
    <source>
        <dbReference type="EMBL" id="AVQ31121.1"/>
    </source>
</evidence>
<accession>A0ABM6U469</accession>
<gene>
    <name evidence="1" type="ORF">C4N18_07815</name>
</gene>
<proteinExistence type="predicted"/>
<dbReference type="EMBL" id="CP028103">
    <property type="protein sequence ID" value="AVQ31121.1"/>
    <property type="molecule type" value="Genomic_DNA"/>
</dbReference>
<protein>
    <submittedName>
        <fullName evidence="1">Uncharacterized protein</fullName>
    </submittedName>
</protein>
<evidence type="ECO:0000313" key="2">
    <source>
        <dbReference type="Proteomes" id="UP000241238"/>
    </source>
</evidence>
<name>A0ABM6U469_FUSVA</name>